<dbReference type="AlphaFoldDB" id="A0AAW6RHS3"/>
<keyword evidence="14 17" id="KW-0186">Copper</keyword>
<keyword evidence="12" id="KW-0274">FAD</keyword>
<evidence type="ECO:0000313" key="21">
    <source>
        <dbReference type="EMBL" id="MDG9698182.1"/>
    </source>
</evidence>
<feature type="chain" id="PRO_5043110483" description="Copper-containing nitrite reductase" evidence="18">
    <location>
        <begin position="27"/>
        <end position="382"/>
    </location>
</feature>
<evidence type="ECO:0000259" key="19">
    <source>
        <dbReference type="Pfam" id="PF00394"/>
    </source>
</evidence>
<evidence type="ECO:0000256" key="18">
    <source>
        <dbReference type="RuleBase" id="RU365025"/>
    </source>
</evidence>
<accession>A0AAW6RHS3</accession>
<feature type="binding site" description="type 1 copper site" evidence="17">
    <location>
        <position position="175"/>
    </location>
    <ligand>
        <name>Cu cation</name>
        <dbReference type="ChEBI" id="CHEBI:23378"/>
        <label>1</label>
    </ligand>
</feature>
<protein>
    <recommendedName>
        <fullName evidence="7 18">Copper-containing nitrite reductase</fullName>
        <ecNumber evidence="6 18">1.7.2.1</ecNumber>
    </recommendedName>
</protein>
<evidence type="ECO:0000256" key="17">
    <source>
        <dbReference type="PIRSR" id="PIRSR601287-1"/>
    </source>
</evidence>
<dbReference type="GO" id="GO:0005507">
    <property type="term" value="F:copper ion binding"/>
    <property type="evidence" value="ECO:0007669"/>
    <property type="project" value="InterPro"/>
</dbReference>
<feature type="domain" description="Plastocyanin-like" evidence="20">
    <location>
        <begin position="85"/>
        <end position="199"/>
    </location>
</feature>
<dbReference type="PRINTS" id="PR00695">
    <property type="entry name" value="CUNO2RDTASE"/>
</dbReference>
<dbReference type="RefSeq" id="WP_279523340.1">
    <property type="nucleotide sequence ID" value="NZ_JARVII010000001.1"/>
</dbReference>
<evidence type="ECO:0000313" key="22">
    <source>
        <dbReference type="Proteomes" id="UP001237156"/>
    </source>
</evidence>
<evidence type="ECO:0000256" key="11">
    <source>
        <dbReference type="ARBA" id="ARBA00022764"/>
    </source>
</evidence>
<organism evidence="21 22">
    <name type="scientific">Ottowia cancrivicina</name>
    <dbReference type="NCBI Taxonomy" id="3040346"/>
    <lineage>
        <taxon>Bacteria</taxon>
        <taxon>Pseudomonadati</taxon>
        <taxon>Pseudomonadota</taxon>
        <taxon>Betaproteobacteria</taxon>
        <taxon>Burkholderiales</taxon>
        <taxon>Comamonadaceae</taxon>
        <taxon>Ottowia</taxon>
    </lineage>
</organism>
<dbReference type="InterPro" id="IPR001117">
    <property type="entry name" value="Cu-oxidase_2nd"/>
</dbReference>
<comment type="cofactor">
    <cofactor evidence="18">
        <name>Cu(2+)</name>
        <dbReference type="ChEBI" id="CHEBI:29036"/>
    </cofactor>
    <text evidence="18">Binds 1 Cu(+) ion.</text>
</comment>
<keyword evidence="18" id="KW-0732">Signal</keyword>
<evidence type="ECO:0000256" key="6">
    <source>
        <dbReference type="ARBA" id="ARBA00011882"/>
    </source>
</evidence>
<keyword evidence="13 18" id="KW-0560">Oxidoreductase</keyword>
<comment type="caution">
    <text evidence="21">The sequence shown here is derived from an EMBL/GenBank/DDBJ whole genome shotgun (WGS) entry which is preliminary data.</text>
</comment>
<evidence type="ECO:0000256" key="8">
    <source>
        <dbReference type="ARBA" id="ARBA00022630"/>
    </source>
</evidence>
<keyword evidence="8" id="KW-0285">Flavoprotein</keyword>
<feature type="domain" description="Plastocyanin-like" evidence="19">
    <location>
        <begin position="215"/>
        <end position="366"/>
    </location>
</feature>
<feature type="signal peptide" evidence="18">
    <location>
        <begin position="1"/>
        <end position="26"/>
    </location>
</feature>
<dbReference type="GO" id="GO:0042597">
    <property type="term" value="C:periplasmic space"/>
    <property type="evidence" value="ECO:0007669"/>
    <property type="project" value="UniProtKB-SubCell"/>
</dbReference>
<sequence length="382" mass="41776">MKATTIRKSLLCSAIGACLMGTSAFAADPVVSTTGGLPGYEVIKASPSIDKLQRVKQTLVAPPNVPEHSLKSPAAPRVVQVEMTIEEKEIEVEPGVFMWAFAFNGTVPGPMIIVHEGDYVELTLKNMAKNQLVHNIDFHASTGALGAGELTHVQPGQEVVVRWKASKPGTFVYHCAPGGPMIPWHVVHGMNGALTVLPKGGLKDKNGKSITYDKAYYIGEQDFYLPRDEKGNFKRFATAAESMAEDKEVMDKLIPSHIVFGDRKYAYTGEKAMTAKVGETVMFYHSQANRFSYPHLIGGHGDYVWERGNLADPPAQNLETWAIAAGSTGAAMYTFRQPGVYVYLNHNLIESVNLGALAHVKVDGKWDNNLMEQLVAPRAYKE</sequence>
<feature type="binding site" description="type 1 copper site" evidence="17">
    <location>
        <position position="190"/>
    </location>
    <ligand>
        <name>Cu cation</name>
        <dbReference type="ChEBI" id="CHEBI:23378"/>
        <label>1</label>
    </ligand>
</feature>
<dbReference type="EC" id="1.7.2.1" evidence="6 18"/>
<feature type="binding site" description="type 1 copper site" evidence="17">
    <location>
        <position position="134"/>
    </location>
    <ligand>
        <name>Cu cation</name>
        <dbReference type="ChEBI" id="CHEBI:23378"/>
        <label>1</label>
    </ligand>
</feature>
<evidence type="ECO:0000256" key="1">
    <source>
        <dbReference type="ARBA" id="ARBA00001974"/>
    </source>
</evidence>
<keyword evidence="9 17" id="KW-0479">Metal-binding</keyword>
<dbReference type="GO" id="GO:0050421">
    <property type="term" value="F:nitrite reductase (NO-forming) activity"/>
    <property type="evidence" value="ECO:0007669"/>
    <property type="project" value="UniProtKB-EC"/>
</dbReference>
<dbReference type="InterPro" id="IPR011707">
    <property type="entry name" value="Cu-oxidase-like_N"/>
</dbReference>
<keyword evidence="10" id="KW-0677">Repeat</keyword>
<dbReference type="Proteomes" id="UP001237156">
    <property type="component" value="Unassembled WGS sequence"/>
</dbReference>
<dbReference type="PANTHER" id="PTHR11709">
    <property type="entry name" value="MULTI-COPPER OXIDASE"/>
    <property type="match status" value="1"/>
</dbReference>
<dbReference type="InterPro" id="IPR008972">
    <property type="entry name" value="Cupredoxin"/>
</dbReference>
<evidence type="ECO:0000259" key="20">
    <source>
        <dbReference type="Pfam" id="PF07732"/>
    </source>
</evidence>
<keyword evidence="15" id="KW-0534">Nitrate assimilation</keyword>
<evidence type="ECO:0000256" key="12">
    <source>
        <dbReference type="ARBA" id="ARBA00022827"/>
    </source>
</evidence>
<gene>
    <name evidence="21" type="primary">nirK</name>
    <name evidence="21" type="ORF">QB898_00340</name>
</gene>
<feature type="binding site" description="type 1 copper site" evidence="17">
    <location>
        <position position="139"/>
    </location>
    <ligand>
        <name>Cu cation</name>
        <dbReference type="ChEBI" id="CHEBI:23378"/>
        <label>1</label>
    </ligand>
</feature>
<keyword evidence="22" id="KW-1185">Reference proteome</keyword>
<proteinExistence type="inferred from homology"/>
<dbReference type="GO" id="GO:0042128">
    <property type="term" value="P:nitrate assimilation"/>
    <property type="evidence" value="ECO:0007669"/>
    <property type="project" value="UniProtKB-KW"/>
</dbReference>
<evidence type="ECO:0000256" key="5">
    <source>
        <dbReference type="ARBA" id="ARBA00011233"/>
    </source>
</evidence>
<name>A0AAW6RHS3_9BURK</name>
<evidence type="ECO:0000256" key="13">
    <source>
        <dbReference type="ARBA" id="ARBA00023002"/>
    </source>
</evidence>
<keyword evidence="11" id="KW-0574">Periplasm</keyword>
<feature type="binding site" description="type 1 copper site" evidence="17">
    <location>
        <position position="185"/>
    </location>
    <ligand>
        <name>Cu cation</name>
        <dbReference type="ChEBI" id="CHEBI:23378"/>
        <label>1</label>
    </ligand>
</feature>
<comment type="pathway">
    <text evidence="3">Nitrogen metabolism; nitrate reduction (denitrification); dinitrogen from nitrate: step 2/4.</text>
</comment>
<comment type="catalytic activity">
    <reaction evidence="16 18">
        <text>nitric oxide + Fe(III)-[cytochrome c] + H2O = Fe(II)-[cytochrome c] + nitrite + 2 H(+)</text>
        <dbReference type="Rhea" id="RHEA:15233"/>
        <dbReference type="Rhea" id="RHEA-COMP:10350"/>
        <dbReference type="Rhea" id="RHEA-COMP:14399"/>
        <dbReference type="ChEBI" id="CHEBI:15377"/>
        <dbReference type="ChEBI" id="CHEBI:15378"/>
        <dbReference type="ChEBI" id="CHEBI:16301"/>
        <dbReference type="ChEBI" id="CHEBI:16480"/>
        <dbReference type="ChEBI" id="CHEBI:29033"/>
        <dbReference type="ChEBI" id="CHEBI:29034"/>
        <dbReference type="EC" id="1.7.2.1"/>
    </reaction>
</comment>
<dbReference type="InterPro" id="IPR045087">
    <property type="entry name" value="Cu-oxidase_fam"/>
</dbReference>
<dbReference type="NCBIfam" id="TIGR02376">
    <property type="entry name" value="Cu_nitrite_red"/>
    <property type="match status" value="1"/>
</dbReference>
<evidence type="ECO:0000256" key="14">
    <source>
        <dbReference type="ARBA" id="ARBA00023008"/>
    </source>
</evidence>
<comment type="subcellular location">
    <subcellularLocation>
        <location evidence="2">Periplasm</location>
    </subcellularLocation>
</comment>
<dbReference type="InterPro" id="IPR001287">
    <property type="entry name" value="NO2-reductase_Cu"/>
</dbReference>
<comment type="subunit">
    <text evidence="5 18">Homotrimer.</text>
</comment>
<dbReference type="SUPFAM" id="SSF49503">
    <property type="entry name" value="Cupredoxins"/>
    <property type="match status" value="2"/>
</dbReference>
<dbReference type="CDD" id="cd11020">
    <property type="entry name" value="CuRO_1_CuNIR"/>
    <property type="match status" value="1"/>
</dbReference>
<evidence type="ECO:0000256" key="10">
    <source>
        <dbReference type="ARBA" id="ARBA00022737"/>
    </source>
</evidence>
<dbReference type="PANTHER" id="PTHR11709:SF394">
    <property type="entry name" value="FI03373P-RELATED"/>
    <property type="match status" value="1"/>
</dbReference>
<dbReference type="EMBL" id="JARVII010000001">
    <property type="protein sequence ID" value="MDG9698182.1"/>
    <property type="molecule type" value="Genomic_DNA"/>
</dbReference>
<evidence type="ECO:0000256" key="9">
    <source>
        <dbReference type="ARBA" id="ARBA00022723"/>
    </source>
</evidence>
<dbReference type="Gene3D" id="2.60.40.420">
    <property type="entry name" value="Cupredoxins - blue copper proteins"/>
    <property type="match status" value="2"/>
</dbReference>
<evidence type="ECO:0000256" key="15">
    <source>
        <dbReference type="ARBA" id="ARBA00023063"/>
    </source>
</evidence>
<comment type="cofactor">
    <cofactor evidence="1">
        <name>FAD</name>
        <dbReference type="ChEBI" id="CHEBI:57692"/>
    </cofactor>
</comment>
<feature type="binding site" description="type 1 copper site" evidence="17">
    <location>
        <position position="346"/>
    </location>
    <ligand>
        <name>Cu cation</name>
        <dbReference type="ChEBI" id="CHEBI:23378"/>
        <label>1</label>
    </ligand>
</feature>
<evidence type="ECO:0000256" key="7">
    <source>
        <dbReference type="ARBA" id="ARBA00017290"/>
    </source>
</evidence>
<evidence type="ECO:0000256" key="2">
    <source>
        <dbReference type="ARBA" id="ARBA00004418"/>
    </source>
</evidence>
<feature type="binding site" description="type 1 copper site" evidence="17">
    <location>
        <position position="174"/>
    </location>
    <ligand>
        <name>Cu cation</name>
        <dbReference type="ChEBI" id="CHEBI:23378"/>
        <label>1</label>
    </ligand>
</feature>
<evidence type="ECO:0000256" key="16">
    <source>
        <dbReference type="ARBA" id="ARBA00049340"/>
    </source>
</evidence>
<comment type="cofactor">
    <cofactor evidence="18">
        <name>Cu(+)</name>
        <dbReference type="ChEBI" id="CHEBI:49552"/>
    </cofactor>
    <text evidence="18">Binds 1 Cu(+) ion.</text>
</comment>
<evidence type="ECO:0000256" key="4">
    <source>
        <dbReference type="ARBA" id="ARBA00010609"/>
    </source>
</evidence>
<dbReference type="Pfam" id="PF07732">
    <property type="entry name" value="Cu-oxidase_3"/>
    <property type="match status" value="1"/>
</dbReference>
<dbReference type="Pfam" id="PF00394">
    <property type="entry name" value="Cu-oxidase"/>
    <property type="match status" value="1"/>
</dbReference>
<evidence type="ECO:0000256" key="3">
    <source>
        <dbReference type="ARBA" id="ARBA00005127"/>
    </source>
</evidence>
<comment type="similarity">
    <text evidence="4 18">Belongs to the multicopper oxidase family.</text>
</comment>
<reference evidence="21 22" key="1">
    <citation type="submission" date="2023-04" db="EMBL/GenBank/DDBJ databases">
        <title>Ottowia paracancer sp. nov., isolated from human stomach.</title>
        <authorList>
            <person name="Song Y."/>
        </authorList>
    </citation>
    <scope>NUCLEOTIDE SEQUENCE [LARGE SCALE GENOMIC DNA]</scope>
    <source>
        <strain evidence="21 22">10c7w1</strain>
    </source>
</reference>